<dbReference type="Proteomes" id="UP000774326">
    <property type="component" value="Unassembled WGS sequence"/>
</dbReference>
<evidence type="ECO:0000313" key="2">
    <source>
        <dbReference type="EMBL" id="KAH3680054.1"/>
    </source>
</evidence>
<feature type="compositionally biased region" description="Low complexity" evidence="1">
    <location>
        <begin position="10"/>
        <end position="34"/>
    </location>
</feature>
<feature type="region of interest" description="Disordered" evidence="1">
    <location>
        <begin position="1"/>
        <end position="152"/>
    </location>
</feature>
<feature type="compositionally biased region" description="Basic and acidic residues" evidence="1">
    <location>
        <begin position="140"/>
        <end position="152"/>
    </location>
</feature>
<accession>A0A9P8PZF3</accession>
<dbReference type="AlphaFoldDB" id="A0A9P8PZF3"/>
<comment type="caution">
    <text evidence="2">The sequence shown here is derived from an EMBL/GenBank/DDBJ whole genome shotgun (WGS) entry which is preliminary data.</text>
</comment>
<reference evidence="2" key="2">
    <citation type="submission" date="2021-01" db="EMBL/GenBank/DDBJ databases">
        <authorList>
            <person name="Schikora-Tamarit M.A."/>
        </authorList>
    </citation>
    <scope>NUCLEOTIDE SEQUENCE</scope>
    <source>
        <strain evidence="2">CBS2887</strain>
    </source>
</reference>
<evidence type="ECO:0000256" key="1">
    <source>
        <dbReference type="SAM" id="MobiDB-lite"/>
    </source>
</evidence>
<sequence>DTGFDWNLSTDTTGTRGDGDNSGVFSFNSSSGSSQWTVSGVDGFNTVGSGGDNSDTGFDWNLSTDTTGTRGDGDNSGVFSFNSSSGSSQWTVSGVDGFNTVGSGGDNSDTGFDWNLGTDTTGTRGDGDNSGRLANNNISRSRESTGGRRSDT</sequence>
<feature type="compositionally biased region" description="Low complexity" evidence="1">
    <location>
        <begin position="64"/>
        <end position="88"/>
    </location>
</feature>
<organism evidence="2 3">
    <name type="scientific">Wickerhamomyces pijperi</name>
    <name type="common">Yeast</name>
    <name type="synonym">Pichia pijperi</name>
    <dbReference type="NCBI Taxonomy" id="599730"/>
    <lineage>
        <taxon>Eukaryota</taxon>
        <taxon>Fungi</taxon>
        <taxon>Dikarya</taxon>
        <taxon>Ascomycota</taxon>
        <taxon>Saccharomycotina</taxon>
        <taxon>Saccharomycetes</taxon>
        <taxon>Phaffomycetales</taxon>
        <taxon>Wickerhamomycetaceae</taxon>
        <taxon>Wickerhamomyces</taxon>
    </lineage>
</organism>
<reference evidence="2" key="1">
    <citation type="journal article" date="2021" name="Open Biol.">
        <title>Shared evolutionary footprints suggest mitochondrial oxidative damage underlies multiple complex I losses in fungi.</title>
        <authorList>
            <person name="Schikora-Tamarit M.A."/>
            <person name="Marcet-Houben M."/>
            <person name="Nosek J."/>
            <person name="Gabaldon T."/>
        </authorList>
    </citation>
    <scope>NUCLEOTIDE SEQUENCE</scope>
    <source>
        <strain evidence="2">CBS2887</strain>
    </source>
</reference>
<name>A0A9P8PZF3_WICPI</name>
<protein>
    <submittedName>
        <fullName evidence="2">Uncharacterized protein</fullName>
    </submittedName>
</protein>
<evidence type="ECO:0000313" key="3">
    <source>
        <dbReference type="Proteomes" id="UP000774326"/>
    </source>
</evidence>
<gene>
    <name evidence="2" type="ORF">WICPIJ_008416</name>
</gene>
<feature type="non-terminal residue" evidence="2">
    <location>
        <position position="1"/>
    </location>
</feature>
<dbReference type="EMBL" id="JAEUBG010004798">
    <property type="protein sequence ID" value="KAH3680054.1"/>
    <property type="molecule type" value="Genomic_DNA"/>
</dbReference>
<keyword evidence="3" id="KW-1185">Reference proteome</keyword>
<proteinExistence type="predicted"/>